<sequence length="83" mass="9517">MDAKTKLLLELGGHLQFHIECTYPMANEDRQIIVVDQENPTLPTTYLHSHVSSLPHSPVKDFLLRHERLISDGIYDECNTTTQ</sequence>
<reference evidence="1 2" key="1">
    <citation type="submission" date="2019-11" db="EMBL/GenBank/DDBJ databases">
        <title>Genome sequences of 17 halophilic strains isolated from different environments.</title>
        <authorList>
            <person name="Furrow R.E."/>
        </authorList>
    </citation>
    <scope>NUCLEOTIDE SEQUENCE [LARGE SCALE GENOMIC DNA]</scope>
    <source>
        <strain evidence="1 2">SL-4</strain>
    </source>
</reference>
<evidence type="ECO:0000313" key="1">
    <source>
        <dbReference type="EMBL" id="MYL73074.1"/>
    </source>
</evidence>
<organism evidence="1 2">
    <name type="scientific">Halobacillus litoralis</name>
    <dbReference type="NCBI Taxonomy" id="45668"/>
    <lineage>
        <taxon>Bacteria</taxon>
        <taxon>Bacillati</taxon>
        <taxon>Bacillota</taxon>
        <taxon>Bacilli</taxon>
        <taxon>Bacillales</taxon>
        <taxon>Bacillaceae</taxon>
        <taxon>Halobacillus</taxon>
    </lineage>
</organism>
<name>A0A845FH25_9BACI</name>
<dbReference type="EMBL" id="WMFA01000017">
    <property type="protein sequence ID" value="MYL73074.1"/>
    <property type="molecule type" value="Genomic_DNA"/>
</dbReference>
<dbReference type="AlphaFoldDB" id="A0A845FH25"/>
<dbReference type="GeneID" id="78009282"/>
<evidence type="ECO:0000313" key="2">
    <source>
        <dbReference type="Proteomes" id="UP000450457"/>
    </source>
</evidence>
<comment type="caution">
    <text evidence="1">The sequence shown here is derived from an EMBL/GenBank/DDBJ whole genome shotgun (WGS) entry which is preliminary data.</text>
</comment>
<dbReference type="RefSeq" id="WP_160916939.1">
    <property type="nucleotide sequence ID" value="NZ_WMFA01000017.1"/>
</dbReference>
<proteinExistence type="predicted"/>
<accession>A0A845FH25</accession>
<dbReference type="Proteomes" id="UP000450457">
    <property type="component" value="Unassembled WGS sequence"/>
</dbReference>
<protein>
    <submittedName>
        <fullName evidence="1">Uncharacterized protein</fullName>
    </submittedName>
</protein>
<gene>
    <name evidence="1" type="ORF">GLW00_19855</name>
</gene>